<dbReference type="NCBIfam" id="TIGR00778">
    <property type="entry name" value="ahpD_dom"/>
    <property type="match status" value="1"/>
</dbReference>
<dbReference type="PANTHER" id="PTHR35446">
    <property type="entry name" value="SI:CH211-175M2.5"/>
    <property type="match status" value="1"/>
</dbReference>
<protein>
    <submittedName>
        <fullName evidence="2">Carboxymuconolactone decarboxylase family protein</fullName>
    </submittedName>
</protein>
<evidence type="ECO:0000313" key="3">
    <source>
        <dbReference type="Proteomes" id="UP001596220"/>
    </source>
</evidence>
<proteinExistence type="predicted"/>
<dbReference type="Pfam" id="PF02627">
    <property type="entry name" value="CMD"/>
    <property type="match status" value="1"/>
</dbReference>
<feature type="domain" description="Carboxymuconolactone decarboxylase-like" evidence="1">
    <location>
        <begin position="26"/>
        <end position="74"/>
    </location>
</feature>
<evidence type="ECO:0000259" key="1">
    <source>
        <dbReference type="Pfam" id="PF02627"/>
    </source>
</evidence>
<accession>A0ABW1PAH6</accession>
<comment type="caution">
    <text evidence="2">The sequence shown here is derived from an EMBL/GenBank/DDBJ whole genome shotgun (WGS) entry which is preliminary data.</text>
</comment>
<keyword evidence="3" id="KW-1185">Reference proteome</keyword>
<dbReference type="RefSeq" id="WP_380638679.1">
    <property type="nucleotide sequence ID" value="NZ_JBHSQO010000028.1"/>
</dbReference>
<gene>
    <name evidence="2" type="ORF">ACFP3R_24205</name>
</gene>
<dbReference type="InterPro" id="IPR004675">
    <property type="entry name" value="AhpD_core"/>
</dbReference>
<dbReference type="InterPro" id="IPR029032">
    <property type="entry name" value="AhpD-like"/>
</dbReference>
<dbReference type="Gene3D" id="1.20.1290.10">
    <property type="entry name" value="AhpD-like"/>
    <property type="match status" value="1"/>
</dbReference>
<dbReference type="EMBL" id="JBHSQO010000028">
    <property type="protein sequence ID" value="MFC6092386.1"/>
    <property type="molecule type" value="Genomic_DNA"/>
</dbReference>
<organism evidence="2 3">
    <name type="scientific">Saccharothrix lopnurensis</name>
    <dbReference type="NCBI Taxonomy" id="1670621"/>
    <lineage>
        <taxon>Bacteria</taxon>
        <taxon>Bacillati</taxon>
        <taxon>Actinomycetota</taxon>
        <taxon>Actinomycetes</taxon>
        <taxon>Pseudonocardiales</taxon>
        <taxon>Pseudonocardiaceae</taxon>
        <taxon>Saccharothrix</taxon>
    </lineage>
</organism>
<dbReference type="SUPFAM" id="SSF69118">
    <property type="entry name" value="AhpD-like"/>
    <property type="match status" value="1"/>
</dbReference>
<reference evidence="3" key="1">
    <citation type="journal article" date="2019" name="Int. J. Syst. Evol. Microbiol.">
        <title>The Global Catalogue of Microorganisms (GCM) 10K type strain sequencing project: providing services to taxonomists for standard genome sequencing and annotation.</title>
        <authorList>
            <consortium name="The Broad Institute Genomics Platform"/>
            <consortium name="The Broad Institute Genome Sequencing Center for Infectious Disease"/>
            <person name="Wu L."/>
            <person name="Ma J."/>
        </authorList>
    </citation>
    <scope>NUCLEOTIDE SEQUENCE [LARGE SCALE GENOMIC DNA]</scope>
    <source>
        <strain evidence="3">CGMCC 4.7246</strain>
    </source>
</reference>
<evidence type="ECO:0000313" key="2">
    <source>
        <dbReference type="EMBL" id="MFC6092386.1"/>
    </source>
</evidence>
<dbReference type="Proteomes" id="UP001596220">
    <property type="component" value="Unassembled WGS sequence"/>
</dbReference>
<name>A0ABW1PAH6_9PSEU</name>
<dbReference type="InterPro" id="IPR003779">
    <property type="entry name" value="CMD-like"/>
</dbReference>
<dbReference type="PANTHER" id="PTHR35446:SF2">
    <property type="entry name" value="CARBOXYMUCONOLACTONE DECARBOXYLASE-LIKE DOMAIN-CONTAINING PROTEIN"/>
    <property type="match status" value="1"/>
</dbReference>
<sequence length="183" mass="19804">MAHIDLGVDETRFPGITGPMKFRSETAKPLNELAEVLLRAPHSMPAGERELIAAYVSGLNDCDFCCNSHSAFAAAQLDEGLPLVQRVRADLDTAPIPDKLKALLRIAGAVQRSGREVTAEMVDAARAQGATDVEIHDTVLIAAAFCMFNRYVDGLATFAPEGPEGYYVESARRIVEHGYTESL</sequence>